<dbReference type="STRING" id="1134406.ADN00_04485"/>
<evidence type="ECO:0008006" key="3">
    <source>
        <dbReference type="Google" id="ProtNLM"/>
    </source>
</evidence>
<dbReference type="SUPFAM" id="SSF54285">
    <property type="entry name" value="MoaD/ThiS"/>
    <property type="match status" value="1"/>
</dbReference>
<dbReference type="Gene3D" id="3.10.20.30">
    <property type="match status" value="1"/>
</dbReference>
<evidence type="ECO:0000313" key="1">
    <source>
        <dbReference type="EMBL" id="KPL79122.1"/>
    </source>
</evidence>
<protein>
    <recommendedName>
        <fullName evidence="3">Thiamine biosynthesis protein ThiS</fullName>
    </recommendedName>
</protein>
<dbReference type="InterPro" id="IPR016155">
    <property type="entry name" value="Mopterin_synth/thiamin_S_b"/>
</dbReference>
<reference evidence="1 2" key="1">
    <citation type="submission" date="2015-07" db="EMBL/GenBank/DDBJ databases">
        <title>Genome sequence of Ornatilinea apprima DSM 23815.</title>
        <authorList>
            <person name="Hemp J."/>
            <person name="Ward L.M."/>
            <person name="Pace L.A."/>
            <person name="Fischer W.W."/>
        </authorList>
    </citation>
    <scope>NUCLEOTIDE SEQUENCE [LARGE SCALE GENOMIC DNA]</scope>
    <source>
        <strain evidence="1 2">P3M-1</strain>
    </source>
</reference>
<name>A0A0N8GNV1_9CHLR</name>
<gene>
    <name evidence="1" type="ORF">ADN00_04485</name>
</gene>
<sequence>MIEFLGVARNVTGIRKFPIKVSEQATYHDVTRLLSEMYPTLVGEVIHESGDTFIESNVISRNGQQMIRSEQFHQQPADGDLLLVMSILAGG</sequence>
<keyword evidence="2" id="KW-1185">Reference proteome</keyword>
<comment type="caution">
    <text evidence="1">The sequence shown here is derived from an EMBL/GenBank/DDBJ whole genome shotgun (WGS) entry which is preliminary data.</text>
</comment>
<evidence type="ECO:0000313" key="2">
    <source>
        <dbReference type="Proteomes" id="UP000050417"/>
    </source>
</evidence>
<organism evidence="1 2">
    <name type="scientific">Ornatilinea apprima</name>
    <dbReference type="NCBI Taxonomy" id="1134406"/>
    <lineage>
        <taxon>Bacteria</taxon>
        <taxon>Bacillati</taxon>
        <taxon>Chloroflexota</taxon>
        <taxon>Anaerolineae</taxon>
        <taxon>Anaerolineales</taxon>
        <taxon>Anaerolineaceae</taxon>
        <taxon>Ornatilinea</taxon>
    </lineage>
</organism>
<dbReference type="InterPro" id="IPR012675">
    <property type="entry name" value="Beta-grasp_dom_sf"/>
</dbReference>
<dbReference type="AlphaFoldDB" id="A0A0N8GNV1"/>
<dbReference type="Proteomes" id="UP000050417">
    <property type="component" value="Unassembled WGS sequence"/>
</dbReference>
<dbReference type="CDD" id="cd17040">
    <property type="entry name" value="Ubl_MoaD_like"/>
    <property type="match status" value="1"/>
</dbReference>
<accession>A0A0N8GNV1</accession>
<proteinExistence type="predicted"/>
<dbReference type="EMBL" id="LGCL01000015">
    <property type="protein sequence ID" value="KPL79122.1"/>
    <property type="molecule type" value="Genomic_DNA"/>
</dbReference>